<sequence>MIVQKSCPPRDPERVVIKPTTSLQLFLEMDLHLKTHAQSPNASTTKFITNQEPTRKQKAIVICGFAAIGKSTFKAACDEAYDGDRVVDLDSSLFPKGPTWPHNYLEAIRERLSEKCILMISTHKVVYSQLLEEGVDLILVYPKRELRAEWLERIRKREADAGSGAAASICGVVNDRWDGWINEYGEQRGCIKYEMSEGEYLKGAVDEVVNQFYEGFEIKN</sequence>
<name>A0ABR1NWH1_DIAER</name>
<evidence type="ECO:0008006" key="3">
    <source>
        <dbReference type="Google" id="ProtNLM"/>
    </source>
</evidence>
<dbReference type="EMBL" id="JAKNSF020000089">
    <property type="protein sequence ID" value="KAK7718065.1"/>
    <property type="molecule type" value="Genomic_DNA"/>
</dbReference>
<gene>
    <name evidence="1" type="ORF">SLS63_010548</name>
</gene>
<organism evidence="1 2">
    <name type="scientific">Diaporthe eres</name>
    <name type="common">Phomopsis oblonga</name>
    <dbReference type="NCBI Taxonomy" id="83184"/>
    <lineage>
        <taxon>Eukaryota</taxon>
        <taxon>Fungi</taxon>
        <taxon>Dikarya</taxon>
        <taxon>Ascomycota</taxon>
        <taxon>Pezizomycotina</taxon>
        <taxon>Sordariomycetes</taxon>
        <taxon>Sordariomycetidae</taxon>
        <taxon>Diaporthales</taxon>
        <taxon>Diaporthaceae</taxon>
        <taxon>Diaporthe</taxon>
        <taxon>Diaporthe eres species complex</taxon>
    </lineage>
</organism>
<evidence type="ECO:0000313" key="2">
    <source>
        <dbReference type="Proteomes" id="UP001430848"/>
    </source>
</evidence>
<reference evidence="1 2" key="1">
    <citation type="submission" date="2024-02" db="EMBL/GenBank/DDBJ databases">
        <title>De novo assembly and annotation of 12 fungi associated with fruit tree decline syndrome in Ontario, Canada.</title>
        <authorList>
            <person name="Sulman M."/>
            <person name="Ellouze W."/>
            <person name="Ilyukhin E."/>
        </authorList>
    </citation>
    <scope>NUCLEOTIDE SEQUENCE [LARGE SCALE GENOMIC DNA]</scope>
    <source>
        <strain evidence="1 2">M169</strain>
    </source>
</reference>
<protein>
    <recommendedName>
        <fullName evidence="3">P-loop containing nucleoside triphosphate hydrolase</fullName>
    </recommendedName>
</protein>
<evidence type="ECO:0000313" key="1">
    <source>
        <dbReference type="EMBL" id="KAK7718065.1"/>
    </source>
</evidence>
<keyword evidence="2" id="KW-1185">Reference proteome</keyword>
<dbReference type="Proteomes" id="UP001430848">
    <property type="component" value="Unassembled WGS sequence"/>
</dbReference>
<accession>A0ABR1NWH1</accession>
<proteinExistence type="predicted"/>
<comment type="caution">
    <text evidence="1">The sequence shown here is derived from an EMBL/GenBank/DDBJ whole genome shotgun (WGS) entry which is preliminary data.</text>
</comment>